<evidence type="ECO:0000256" key="3">
    <source>
        <dbReference type="ARBA" id="ARBA00022538"/>
    </source>
</evidence>
<keyword evidence="5" id="KW-0630">Potassium</keyword>
<keyword evidence="10 13" id="KW-0739">Sodium transport</keyword>
<evidence type="ECO:0000256" key="2">
    <source>
        <dbReference type="ARBA" id="ARBA00022448"/>
    </source>
</evidence>
<keyword evidence="3" id="KW-0633">Potassium transport</keyword>
<dbReference type="AlphaFoldDB" id="A0A4S8I8X7"/>
<dbReference type="Proteomes" id="UP000317650">
    <property type="component" value="Chromosome 2"/>
</dbReference>
<reference evidence="16 17" key="1">
    <citation type="journal article" date="2019" name="Nat. Plants">
        <title>Genome sequencing of Musa balbisiana reveals subgenome evolution and function divergence in polyploid bananas.</title>
        <authorList>
            <person name="Yao X."/>
        </authorList>
    </citation>
    <scope>NUCLEOTIDE SEQUENCE [LARGE SCALE GENOMIC DNA]</scope>
    <source>
        <strain evidence="17">cv. DH-PKW</strain>
        <tissue evidence="16">Leaves</tissue>
    </source>
</reference>
<keyword evidence="8 13" id="KW-0406">Ion transport</keyword>
<keyword evidence="2 13" id="KW-0813">Transport</keyword>
<keyword evidence="6 14" id="KW-1133">Transmembrane helix</keyword>
<evidence type="ECO:0000256" key="13">
    <source>
        <dbReference type="RuleBase" id="RU003722"/>
    </source>
</evidence>
<evidence type="ECO:0000313" key="16">
    <source>
        <dbReference type="EMBL" id="THU44109.1"/>
    </source>
</evidence>
<dbReference type="GO" id="GO:0098719">
    <property type="term" value="P:sodium ion import across plasma membrane"/>
    <property type="evidence" value="ECO:0007669"/>
    <property type="project" value="TreeGrafter"/>
</dbReference>
<feature type="transmembrane region" description="Helical" evidence="14">
    <location>
        <begin position="385"/>
        <end position="403"/>
    </location>
</feature>
<evidence type="ECO:0000256" key="7">
    <source>
        <dbReference type="ARBA" id="ARBA00023053"/>
    </source>
</evidence>
<feature type="domain" description="Cation/H+ exchanger transmembrane" evidence="15">
    <location>
        <begin position="32"/>
        <end position="441"/>
    </location>
</feature>
<evidence type="ECO:0000313" key="17">
    <source>
        <dbReference type="Proteomes" id="UP000317650"/>
    </source>
</evidence>
<evidence type="ECO:0000256" key="1">
    <source>
        <dbReference type="ARBA" id="ARBA00004141"/>
    </source>
</evidence>
<evidence type="ECO:0000259" key="15">
    <source>
        <dbReference type="Pfam" id="PF00999"/>
    </source>
</evidence>
<dbReference type="Pfam" id="PF00999">
    <property type="entry name" value="Na_H_Exchanger"/>
    <property type="match status" value="1"/>
</dbReference>
<dbReference type="GO" id="GO:0051453">
    <property type="term" value="P:regulation of intracellular pH"/>
    <property type="evidence" value="ECO:0007669"/>
    <property type="project" value="TreeGrafter"/>
</dbReference>
<keyword evidence="13" id="KW-0050">Antiport</keyword>
<evidence type="ECO:0000256" key="9">
    <source>
        <dbReference type="ARBA" id="ARBA00023136"/>
    </source>
</evidence>
<dbReference type="InterPro" id="IPR006153">
    <property type="entry name" value="Cation/H_exchanger_TM"/>
</dbReference>
<keyword evidence="9 14" id="KW-0472">Membrane</keyword>
<evidence type="ECO:0000256" key="14">
    <source>
        <dbReference type="SAM" id="Phobius"/>
    </source>
</evidence>
<sequence length="539" mass="59483">MATSTLLSLPASDLPTTASAASVVVSITVFVALLCACLVIGHLLEGSRWANESIASLLLGLCAGLVMLLVTRWKRSRILTFDEELFFIYLLPPIIFNAGFQVKKKQFFRNFSTILLFGVLGTLISFCIISTGSYFLFKQIGITSLKIQQYLATGAIFSATDSVCTLQVLNQDETPLLYSLVFGEGVANDATSIVLFNAVQSLNLSHVKAMTAIKLFGTFLYLFFTSTALGVMIGLLSAYIIKKLYFGRHSTNREVAIMLLLAYLSYMIAELLSLSGILTIFFCGIIMSHYTWHNVTERSRITTRHAFAAMSFISETFIFLYVGMDALDIDKWKRSDASVGTTVAASGTLFALVMVGRAIFVFSLANFANFFRREYDAKIDLRQQFVIWWAGLMRGSVTIALSYNQFSTSSSKEGAFMITNSIIVVLFSTVVFGSVTKPLIKAALCHNWTSTNGEDVHLSSLEDINILFPDNCRTSGNDTSHANPRSSLGMLIMHPTSTIHYLWRRFDDRHMRPVFGGRGFVPLLSSSTLTSPEGADDGV</sequence>
<protein>
    <recommendedName>
        <fullName evidence="13">Sodium/hydrogen exchanger</fullName>
    </recommendedName>
</protein>
<feature type="transmembrane region" description="Helical" evidence="14">
    <location>
        <begin position="415"/>
        <end position="435"/>
    </location>
</feature>
<gene>
    <name evidence="16" type="ORF">C4D60_Mb02t03920</name>
</gene>
<feature type="transmembrane region" description="Helical" evidence="14">
    <location>
        <begin position="344"/>
        <end position="365"/>
    </location>
</feature>
<feature type="transmembrane region" description="Helical" evidence="14">
    <location>
        <begin position="261"/>
        <end position="286"/>
    </location>
</feature>
<keyword evidence="4 13" id="KW-0812">Transmembrane</keyword>
<comment type="catalytic activity">
    <reaction evidence="11">
        <text>Na(+)(in) + H(+)(out) = Na(+)(out) + H(+)(in)</text>
        <dbReference type="Rhea" id="RHEA:29419"/>
        <dbReference type="ChEBI" id="CHEBI:15378"/>
        <dbReference type="ChEBI" id="CHEBI:29101"/>
    </reaction>
</comment>
<keyword evidence="17" id="KW-1185">Reference proteome</keyword>
<proteinExistence type="inferred from homology"/>
<comment type="caution">
    <text evidence="16">The sequence shown here is derived from an EMBL/GenBank/DDBJ whole genome shotgun (WGS) entry which is preliminary data.</text>
</comment>
<feature type="transmembrane region" description="Helical" evidence="14">
    <location>
        <begin position="114"/>
        <end position="137"/>
    </location>
</feature>
<organism evidence="16 17">
    <name type="scientific">Musa balbisiana</name>
    <name type="common">Banana</name>
    <dbReference type="NCBI Taxonomy" id="52838"/>
    <lineage>
        <taxon>Eukaryota</taxon>
        <taxon>Viridiplantae</taxon>
        <taxon>Streptophyta</taxon>
        <taxon>Embryophyta</taxon>
        <taxon>Tracheophyta</taxon>
        <taxon>Spermatophyta</taxon>
        <taxon>Magnoliopsida</taxon>
        <taxon>Liliopsida</taxon>
        <taxon>Zingiberales</taxon>
        <taxon>Musaceae</taxon>
        <taxon>Musa</taxon>
    </lineage>
</organism>
<feature type="transmembrane region" description="Helical" evidence="14">
    <location>
        <begin position="20"/>
        <end position="41"/>
    </location>
</feature>
<dbReference type="GO" id="GO:0005886">
    <property type="term" value="C:plasma membrane"/>
    <property type="evidence" value="ECO:0007669"/>
    <property type="project" value="TreeGrafter"/>
</dbReference>
<comment type="subcellular location">
    <subcellularLocation>
        <location evidence="1">Membrane</location>
        <topology evidence="1">Multi-pass membrane protein</topology>
    </subcellularLocation>
</comment>
<feature type="transmembrane region" description="Helical" evidence="14">
    <location>
        <begin position="219"/>
        <end position="241"/>
    </location>
</feature>
<dbReference type="Gene3D" id="6.10.140.1330">
    <property type="match status" value="1"/>
</dbReference>
<dbReference type="STRING" id="52838.A0A4S8I8X7"/>
<dbReference type="EMBL" id="PYDT01000011">
    <property type="protein sequence ID" value="THU44109.1"/>
    <property type="molecule type" value="Genomic_DNA"/>
</dbReference>
<dbReference type="GO" id="GO:0015385">
    <property type="term" value="F:sodium:proton antiporter activity"/>
    <property type="evidence" value="ECO:0007669"/>
    <property type="project" value="InterPro"/>
</dbReference>
<dbReference type="PANTHER" id="PTHR10110">
    <property type="entry name" value="SODIUM/HYDROGEN EXCHANGER"/>
    <property type="match status" value="1"/>
</dbReference>
<accession>A0A4S8I8X7</accession>
<evidence type="ECO:0000256" key="6">
    <source>
        <dbReference type="ARBA" id="ARBA00022989"/>
    </source>
</evidence>
<evidence type="ECO:0000256" key="11">
    <source>
        <dbReference type="ARBA" id="ARBA00047524"/>
    </source>
</evidence>
<dbReference type="InterPro" id="IPR004709">
    <property type="entry name" value="NaH_exchanger"/>
</dbReference>
<dbReference type="SMR" id="A0A4S8I8X7"/>
<dbReference type="InterPro" id="IPR018422">
    <property type="entry name" value="Cation/H_exchanger_CPA1"/>
</dbReference>
<feature type="transmembrane region" description="Helical" evidence="14">
    <location>
        <begin position="306"/>
        <end position="324"/>
    </location>
</feature>
<comment type="similarity">
    <text evidence="13">Belongs to the monovalent cation:proton antiporter 1 (CPA1) transporter (TC 2.A.36) family.</text>
</comment>
<dbReference type="PRINTS" id="PR01084">
    <property type="entry name" value="NAHEXCHNGR"/>
</dbReference>
<keyword evidence="7" id="KW-0915">Sodium</keyword>
<comment type="catalytic activity">
    <reaction evidence="12">
        <text>K(+)(in) + H(+)(out) = K(+)(out) + H(+)(in)</text>
        <dbReference type="Rhea" id="RHEA:29467"/>
        <dbReference type="ChEBI" id="CHEBI:15378"/>
        <dbReference type="ChEBI" id="CHEBI:29103"/>
    </reaction>
</comment>
<dbReference type="PANTHER" id="PTHR10110:SF197">
    <property type="entry name" value="SODIUM_HYDROGEN EXCHANGER"/>
    <property type="match status" value="1"/>
</dbReference>
<evidence type="ECO:0000256" key="10">
    <source>
        <dbReference type="ARBA" id="ARBA00023201"/>
    </source>
</evidence>
<name>A0A4S8I8X7_MUSBA</name>
<dbReference type="NCBIfam" id="TIGR00840">
    <property type="entry name" value="b_cpa1"/>
    <property type="match status" value="1"/>
</dbReference>
<dbReference type="GO" id="GO:0015386">
    <property type="term" value="F:potassium:proton antiporter activity"/>
    <property type="evidence" value="ECO:0007669"/>
    <property type="project" value="TreeGrafter"/>
</dbReference>
<evidence type="ECO:0000256" key="4">
    <source>
        <dbReference type="ARBA" id="ARBA00022692"/>
    </source>
</evidence>
<evidence type="ECO:0000256" key="12">
    <source>
        <dbReference type="ARBA" id="ARBA00047912"/>
    </source>
</evidence>
<evidence type="ECO:0000256" key="8">
    <source>
        <dbReference type="ARBA" id="ARBA00023065"/>
    </source>
</evidence>
<evidence type="ECO:0000256" key="5">
    <source>
        <dbReference type="ARBA" id="ARBA00022958"/>
    </source>
</evidence>
<feature type="transmembrane region" description="Helical" evidence="14">
    <location>
        <begin position="53"/>
        <end position="73"/>
    </location>
</feature>
<feature type="transmembrane region" description="Helical" evidence="14">
    <location>
        <begin position="85"/>
        <end position="102"/>
    </location>
</feature>